<dbReference type="SMART" id="SM00112">
    <property type="entry name" value="CA"/>
    <property type="match status" value="4"/>
</dbReference>
<feature type="domain" description="Cadherin" evidence="11">
    <location>
        <begin position="350"/>
        <end position="450"/>
    </location>
</feature>
<keyword evidence="7 10" id="KW-0472">Membrane</keyword>
<keyword evidence="6 10" id="KW-1133">Transmembrane helix</keyword>
<feature type="transmembrane region" description="Helical" evidence="10">
    <location>
        <begin position="563"/>
        <end position="587"/>
    </location>
</feature>
<organism evidence="12 13">
    <name type="scientific">Loxostege sticticalis</name>
    <name type="common">Beet webworm moth</name>
    <dbReference type="NCBI Taxonomy" id="481309"/>
    <lineage>
        <taxon>Eukaryota</taxon>
        <taxon>Metazoa</taxon>
        <taxon>Ecdysozoa</taxon>
        <taxon>Arthropoda</taxon>
        <taxon>Hexapoda</taxon>
        <taxon>Insecta</taxon>
        <taxon>Pterygota</taxon>
        <taxon>Neoptera</taxon>
        <taxon>Endopterygota</taxon>
        <taxon>Lepidoptera</taxon>
        <taxon>Glossata</taxon>
        <taxon>Ditrysia</taxon>
        <taxon>Pyraloidea</taxon>
        <taxon>Crambidae</taxon>
        <taxon>Pyraustinae</taxon>
        <taxon>Loxostege</taxon>
    </lineage>
</organism>
<keyword evidence="4" id="KW-0677">Repeat</keyword>
<feature type="compositionally biased region" description="Polar residues" evidence="9">
    <location>
        <begin position="671"/>
        <end position="687"/>
    </location>
</feature>
<dbReference type="Pfam" id="PF00028">
    <property type="entry name" value="Cadherin"/>
    <property type="match status" value="2"/>
</dbReference>
<evidence type="ECO:0000256" key="6">
    <source>
        <dbReference type="ARBA" id="ARBA00022989"/>
    </source>
</evidence>
<evidence type="ECO:0000256" key="3">
    <source>
        <dbReference type="ARBA" id="ARBA00022729"/>
    </source>
</evidence>
<dbReference type="InterPro" id="IPR015919">
    <property type="entry name" value="Cadherin-like_sf"/>
</dbReference>
<accession>A0ABR3IG42</accession>
<feature type="domain" description="Cadherin" evidence="11">
    <location>
        <begin position="37"/>
        <end position="133"/>
    </location>
</feature>
<evidence type="ECO:0000256" key="7">
    <source>
        <dbReference type="ARBA" id="ARBA00023136"/>
    </source>
</evidence>
<keyword evidence="2 10" id="KW-0812">Transmembrane</keyword>
<feature type="compositionally biased region" description="Polar residues" evidence="9">
    <location>
        <begin position="597"/>
        <end position="606"/>
    </location>
</feature>
<feature type="region of interest" description="Disordered" evidence="9">
    <location>
        <begin position="597"/>
        <end position="624"/>
    </location>
</feature>
<gene>
    <name evidence="12" type="ORF">ABMA27_011385</name>
</gene>
<comment type="subcellular location">
    <subcellularLocation>
        <location evidence="1">Membrane</location>
        <topology evidence="1">Single-pass membrane protein</topology>
    </subcellularLocation>
</comment>
<protein>
    <recommendedName>
        <fullName evidence="11">Cadherin domain-containing protein</fullName>
    </recommendedName>
</protein>
<feature type="domain" description="Cadherin" evidence="11">
    <location>
        <begin position="241"/>
        <end position="348"/>
    </location>
</feature>
<dbReference type="InterPro" id="IPR002126">
    <property type="entry name" value="Cadherin-like_dom"/>
</dbReference>
<evidence type="ECO:0000256" key="1">
    <source>
        <dbReference type="ARBA" id="ARBA00004167"/>
    </source>
</evidence>
<dbReference type="PRINTS" id="PR00205">
    <property type="entry name" value="CADHERIN"/>
</dbReference>
<evidence type="ECO:0000256" key="2">
    <source>
        <dbReference type="ARBA" id="ARBA00022692"/>
    </source>
</evidence>
<dbReference type="CDD" id="cd11304">
    <property type="entry name" value="Cadherin_repeat"/>
    <property type="match status" value="4"/>
</dbReference>
<evidence type="ECO:0000313" key="12">
    <source>
        <dbReference type="EMBL" id="KAL0895230.1"/>
    </source>
</evidence>
<keyword evidence="3" id="KW-0732">Signal</keyword>
<sequence length="770" mass="82211">MIMGKLFSFLLCANPYHTIQDSRCYLMNGGAVESFFISEDTPVGSVIGTLSVNGDPSEAGDITLRLQEQGAAIGVAPGTKNLTLLRPLDREELRGPSNVYVNVRCDRRRTTDPSFVIPVSVRVWDVNDNAPAWAGAPYHVRLSELTAVGARVLRVRATDADQPGPHATIVYSVLPGPHSEYFGFVNELDSVLVVKKPLDFETLRNFTVGLRAQDQGTPPLHNDTTLAVEVLDADDQNPKFTHEHYTAILPDDAQPGTILETSPGPISAADQDVGINAPLQYSSTGDYKHLIAVERDTGRIVVTEELLKQQAPVTVVIKATQVDNADRYALATLAISHLPTAASVVPVKFARRQYDAAVPEDAPPGTVLATLHTDPPHHRHQSPLQFYVSDRSFLEKFAINSAGEVLLRRALDYETADSYHYQVMVTDGVSNDTAAINITVLNVNEWEPRFRYPQYEFRVEAEPEEMGEEGLLPVGRLDVFDGDKPDTVALSLRGPDASMLQVNELGEVFLRSAALRALNSSVLHVVATAVDSGTPPRQTSVPVIVHVGDRLLRAGGGGARAGAMLGVFAAALALLALLVCALLAYIYRSKRRKSSSETVHNKNTGFVSHEKSRPPSAAGTAAPAAGALGGTTAGATLTAGGGSGSLLSVSAGASTILANSTSSLDLRADHNGNNSASRQSQRFSNKSKVAPLPPGGGDSGSVSLMSDHLRARGSGRSGVAWPAHTIPARVKKLSWDEPAPPNTDKGSGEEEVHDATNPAVAEHMNLTVYF</sequence>
<dbReference type="PANTHER" id="PTHR24027:SF422">
    <property type="entry name" value="CADHERIN DOMAIN-CONTAINING PROTEIN"/>
    <property type="match status" value="1"/>
</dbReference>
<keyword evidence="13" id="KW-1185">Reference proteome</keyword>
<dbReference type="Gene3D" id="2.60.40.60">
    <property type="entry name" value="Cadherins"/>
    <property type="match status" value="5"/>
</dbReference>
<name>A0ABR3IG42_LOXSC</name>
<dbReference type="SUPFAM" id="SSF49313">
    <property type="entry name" value="Cadherin-like"/>
    <property type="match status" value="4"/>
</dbReference>
<dbReference type="PANTHER" id="PTHR24027">
    <property type="entry name" value="CADHERIN-23"/>
    <property type="match status" value="1"/>
</dbReference>
<dbReference type="EMBL" id="JBEUOH010000003">
    <property type="protein sequence ID" value="KAL0895230.1"/>
    <property type="molecule type" value="Genomic_DNA"/>
</dbReference>
<evidence type="ECO:0000256" key="10">
    <source>
        <dbReference type="SAM" id="Phobius"/>
    </source>
</evidence>
<evidence type="ECO:0000313" key="13">
    <source>
        <dbReference type="Proteomes" id="UP001549920"/>
    </source>
</evidence>
<dbReference type="PROSITE" id="PS50268">
    <property type="entry name" value="CADHERIN_2"/>
    <property type="match status" value="4"/>
</dbReference>
<evidence type="ECO:0000256" key="9">
    <source>
        <dbReference type="SAM" id="MobiDB-lite"/>
    </source>
</evidence>
<comment type="caution">
    <text evidence="12">The sequence shown here is derived from an EMBL/GenBank/DDBJ whole genome shotgun (WGS) entry which is preliminary data.</text>
</comment>
<feature type="region of interest" description="Disordered" evidence="9">
    <location>
        <begin position="733"/>
        <end position="758"/>
    </location>
</feature>
<evidence type="ECO:0000256" key="5">
    <source>
        <dbReference type="ARBA" id="ARBA00022837"/>
    </source>
</evidence>
<feature type="domain" description="Cadherin" evidence="11">
    <location>
        <begin position="134"/>
        <end position="240"/>
    </location>
</feature>
<dbReference type="Proteomes" id="UP001549920">
    <property type="component" value="Unassembled WGS sequence"/>
</dbReference>
<evidence type="ECO:0000256" key="4">
    <source>
        <dbReference type="ARBA" id="ARBA00022737"/>
    </source>
</evidence>
<reference evidence="12 13" key="1">
    <citation type="submission" date="2024-06" db="EMBL/GenBank/DDBJ databases">
        <title>A chromosome-level genome assembly of beet webworm, Loxostege sticticalis.</title>
        <authorList>
            <person name="Zhang Y."/>
        </authorList>
    </citation>
    <scope>NUCLEOTIDE SEQUENCE [LARGE SCALE GENOMIC DNA]</scope>
    <source>
        <strain evidence="12">AQ026</strain>
        <tissue evidence="12">Whole body</tissue>
    </source>
</reference>
<evidence type="ECO:0000256" key="8">
    <source>
        <dbReference type="PROSITE-ProRule" id="PRU00043"/>
    </source>
</evidence>
<dbReference type="InterPro" id="IPR039808">
    <property type="entry name" value="Cadherin"/>
</dbReference>
<evidence type="ECO:0000259" key="11">
    <source>
        <dbReference type="PROSITE" id="PS50268"/>
    </source>
</evidence>
<feature type="region of interest" description="Disordered" evidence="9">
    <location>
        <begin position="667"/>
        <end position="705"/>
    </location>
</feature>
<keyword evidence="5 8" id="KW-0106">Calcium</keyword>
<proteinExistence type="predicted"/>